<dbReference type="Proteomes" id="UP000326877">
    <property type="component" value="Unassembled WGS sequence"/>
</dbReference>
<dbReference type="EMBL" id="ML735262">
    <property type="protein sequence ID" value="KAE8389727.1"/>
    <property type="molecule type" value="Genomic_DNA"/>
</dbReference>
<accession>A0A5N7C7M0</accession>
<name>A0A5N7C7M0_PETAA</name>
<sequence>MGEPTHILDPDGEAIIPRIKIQSKQTMSSRSHQEGDKKANLTFRIKVSAKHLILVSPAFKKILTGGSVEITTENWDPEALLILLRILHFQLHIVPRRLILELNAKLWLWISCLFQLRTKFKEATSISMSQSNGWIASSGLPIQSQD</sequence>
<gene>
    <name evidence="1" type="ORF">BDV23DRAFT_172906</name>
</gene>
<reference evidence="1" key="1">
    <citation type="submission" date="2019-04" db="EMBL/GenBank/DDBJ databases">
        <title>Friends and foes A comparative genomics studyof 23 Aspergillus species from section Flavi.</title>
        <authorList>
            <consortium name="DOE Joint Genome Institute"/>
            <person name="Kjaerbolling I."/>
            <person name="Vesth T."/>
            <person name="Frisvad J.C."/>
            <person name="Nybo J.L."/>
            <person name="Theobald S."/>
            <person name="Kildgaard S."/>
            <person name="Isbrandt T."/>
            <person name="Kuo A."/>
            <person name="Sato A."/>
            <person name="Lyhne E.K."/>
            <person name="Kogle M.E."/>
            <person name="Wiebenga A."/>
            <person name="Kun R.S."/>
            <person name="Lubbers R.J."/>
            <person name="Makela M.R."/>
            <person name="Barry K."/>
            <person name="Chovatia M."/>
            <person name="Clum A."/>
            <person name="Daum C."/>
            <person name="Haridas S."/>
            <person name="He G."/>
            <person name="LaButti K."/>
            <person name="Lipzen A."/>
            <person name="Mondo S."/>
            <person name="Riley R."/>
            <person name="Salamov A."/>
            <person name="Simmons B.A."/>
            <person name="Magnuson J.K."/>
            <person name="Henrissat B."/>
            <person name="Mortensen U.H."/>
            <person name="Larsen T.O."/>
            <person name="Devries R.P."/>
            <person name="Grigoriev I.V."/>
            <person name="Machida M."/>
            <person name="Baker S.E."/>
            <person name="Andersen M.R."/>
        </authorList>
    </citation>
    <scope>NUCLEOTIDE SEQUENCE [LARGE SCALE GENOMIC DNA]</scope>
    <source>
        <strain evidence="1">IBT 14317</strain>
    </source>
</reference>
<protein>
    <recommendedName>
        <fullName evidence="2">BTB domain-containing protein</fullName>
    </recommendedName>
</protein>
<dbReference type="OrthoDB" id="5326346at2759"/>
<evidence type="ECO:0000313" key="1">
    <source>
        <dbReference type="EMBL" id="KAE8389727.1"/>
    </source>
</evidence>
<evidence type="ECO:0008006" key="2">
    <source>
        <dbReference type="Google" id="ProtNLM"/>
    </source>
</evidence>
<dbReference type="AlphaFoldDB" id="A0A5N7C7M0"/>
<proteinExistence type="predicted"/>
<organism evidence="1">
    <name type="scientific">Petromyces alliaceus</name>
    <name type="common">Aspergillus alliaceus</name>
    <dbReference type="NCBI Taxonomy" id="209559"/>
    <lineage>
        <taxon>Eukaryota</taxon>
        <taxon>Fungi</taxon>
        <taxon>Dikarya</taxon>
        <taxon>Ascomycota</taxon>
        <taxon>Pezizomycotina</taxon>
        <taxon>Eurotiomycetes</taxon>
        <taxon>Eurotiomycetidae</taxon>
        <taxon>Eurotiales</taxon>
        <taxon>Aspergillaceae</taxon>
        <taxon>Aspergillus</taxon>
        <taxon>Aspergillus subgen. Circumdati</taxon>
    </lineage>
</organism>